<evidence type="ECO:0000256" key="6">
    <source>
        <dbReference type="HAMAP-Rule" id="MF_00693"/>
    </source>
</evidence>
<dbReference type="Pfam" id="PF01709">
    <property type="entry name" value="Transcrip_reg"/>
    <property type="match status" value="1"/>
</dbReference>
<evidence type="ECO:0000256" key="2">
    <source>
        <dbReference type="ARBA" id="ARBA00022490"/>
    </source>
</evidence>
<dbReference type="InterPro" id="IPR029072">
    <property type="entry name" value="YebC-like"/>
</dbReference>
<comment type="similarity">
    <text evidence="1 6">Belongs to the TACO1 family.</text>
</comment>
<evidence type="ECO:0000256" key="5">
    <source>
        <dbReference type="ARBA" id="ARBA00023163"/>
    </source>
</evidence>
<reference evidence="10" key="2">
    <citation type="submission" date="2011-06" db="EMBL/GenBank/DDBJ databases">
        <title>The complete genome sequence of Alicyclobacillus acidocaldarius sp. Tc-4-1.</title>
        <authorList>
            <person name="Chen Y."/>
            <person name="He Y."/>
            <person name="Dong Z."/>
            <person name="Hu S."/>
        </authorList>
    </citation>
    <scope>NUCLEOTIDE SEQUENCE [LARGE SCALE GENOMIC DNA]</scope>
    <source>
        <strain evidence="10">Tc-4-1</strain>
    </source>
</reference>
<dbReference type="InterPro" id="IPR049083">
    <property type="entry name" value="TACO1_YebC_N"/>
</dbReference>
<dbReference type="GO" id="GO:0003677">
    <property type="term" value="F:DNA binding"/>
    <property type="evidence" value="ECO:0007669"/>
    <property type="project" value="UniProtKB-UniRule"/>
</dbReference>
<dbReference type="PANTHER" id="PTHR12532:SF6">
    <property type="entry name" value="TRANSCRIPTIONAL REGULATORY PROTEIN YEBC-RELATED"/>
    <property type="match status" value="1"/>
</dbReference>
<dbReference type="InterPro" id="IPR048300">
    <property type="entry name" value="TACO1_YebC-like_2nd/3rd_dom"/>
</dbReference>
<evidence type="ECO:0000313" key="9">
    <source>
        <dbReference type="EMBL" id="AEJ44142.1"/>
    </source>
</evidence>
<dbReference type="InterPro" id="IPR017856">
    <property type="entry name" value="Integrase-like_N"/>
</dbReference>
<reference evidence="9 10" key="1">
    <citation type="journal article" date="2011" name="J. Bacteriol.">
        <title>Complete Genome Sequence of Alicyclobacillus acidocaldarius Strain Tc-4-1.</title>
        <authorList>
            <person name="Chen Y."/>
            <person name="He Y."/>
            <person name="Zhang B."/>
            <person name="Yang J."/>
            <person name="Li W."/>
            <person name="Dong Z."/>
            <person name="Hu S."/>
        </authorList>
    </citation>
    <scope>NUCLEOTIDE SEQUENCE [LARGE SCALE GENOMIC DNA]</scope>
    <source>
        <strain evidence="9 10">Tc-4-1</strain>
    </source>
</reference>
<dbReference type="HOGENOM" id="CLU_062974_2_2_9"/>
<dbReference type="SUPFAM" id="SSF75625">
    <property type="entry name" value="YebC-like"/>
    <property type="match status" value="1"/>
</dbReference>
<dbReference type="PATRIC" id="fig|1048834.4.peg.2115"/>
<dbReference type="Gene3D" id="1.10.10.200">
    <property type="match status" value="1"/>
</dbReference>
<accession>F8IFQ8</accession>
<dbReference type="NCBIfam" id="NF009044">
    <property type="entry name" value="PRK12378.1"/>
    <property type="match status" value="1"/>
</dbReference>
<dbReference type="AlphaFoldDB" id="F8IFQ8"/>
<dbReference type="GO" id="GO:0005829">
    <property type="term" value="C:cytosol"/>
    <property type="evidence" value="ECO:0007669"/>
    <property type="project" value="TreeGrafter"/>
</dbReference>
<sequence>MDMAGHSKWHNIQRRKGKQDAIRGQLFTKLSKDIYQAAREGGGNPETNFRLRVAIERARANNLPMENIQRTIAKATGQIEGATYEELLYEGYGPHGVALLLEILTDNRNRTAAEVRHLFRKHGGNLAESGAVAWMFQRFGEIVVPKYKVDGDDLMMVALEAGAEDVIERSRTYVVKTTPDNFRAVRMSLEEKGIPYEEASLTYEASTKMDLPEEALEQVYDLVEALESLDDVQTVYTNLDTGDEEEEDE</sequence>
<organism evidence="9 10">
    <name type="scientific">Alicyclobacillus acidocaldarius (strain Tc-4-1)</name>
    <name type="common">Bacillus acidocaldarius</name>
    <dbReference type="NCBI Taxonomy" id="1048834"/>
    <lineage>
        <taxon>Bacteria</taxon>
        <taxon>Bacillati</taxon>
        <taxon>Bacillota</taxon>
        <taxon>Bacilli</taxon>
        <taxon>Bacillales</taxon>
        <taxon>Alicyclobacillaceae</taxon>
        <taxon>Alicyclobacillus</taxon>
    </lineage>
</organism>
<keyword evidence="5 6" id="KW-0804">Transcription</keyword>
<keyword evidence="4 6" id="KW-0238">DNA-binding</keyword>
<dbReference type="HAMAP" id="MF_00693">
    <property type="entry name" value="Transcrip_reg_TACO1"/>
    <property type="match status" value="1"/>
</dbReference>
<evidence type="ECO:0000313" key="10">
    <source>
        <dbReference type="Proteomes" id="UP000000292"/>
    </source>
</evidence>
<feature type="domain" description="TACO1/YebC-like N-terminal" evidence="8">
    <location>
        <begin position="7"/>
        <end position="78"/>
    </location>
</feature>
<evidence type="ECO:0000256" key="4">
    <source>
        <dbReference type="ARBA" id="ARBA00023125"/>
    </source>
</evidence>
<dbReference type="Proteomes" id="UP000000292">
    <property type="component" value="Chromosome"/>
</dbReference>
<evidence type="ECO:0000256" key="3">
    <source>
        <dbReference type="ARBA" id="ARBA00023015"/>
    </source>
</evidence>
<keyword evidence="2 6" id="KW-0963">Cytoplasm</keyword>
<dbReference type="PANTHER" id="PTHR12532">
    <property type="entry name" value="TRANSLATIONAL ACTIVATOR OF CYTOCHROME C OXIDASE 1"/>
    <property type="match status" value="1"/>
</dbReference>
<dbReference type="InterPro" id="IPR002876">
    <property type="entry name" value="Transcrip_reg_TACO1-like"/>
</dbReference>
<evidence type="ECO:0000259" key="7">
    <source>
        <dbReference type="Pfam" id="PF01709"/>
    </source>
</evidence>
<comment type="subcellular location">
    <subcellularLocation>
        <location evidence="6">Cytoplasm</location>
    </subcellularLocation>
</comment>
<protein>
    <recommendedName>
        <fullName evidence="6">Probable transcriptional regulatory protein TC41_2236</fullName>
    </recommendedName>
</protein>
<dbReference type="eggNOG" id="COG0217">
    <property type="taxonomic scope" value="Bacteria"/>
</dbReference>
<dbReference type="KEGG" id="aad:TC41_2236"/>
<dbReference type="EMBL" id="CP002902">
    <property type="protein sequence ID" value="AEJ44142.1"/>
    <property type="molecule type" value="Genomic_DNA"/>
</dbReference>
<dbReference type="Gene3D" id="3.30.70.980">
    <property type="match status" value="2"/>
</dbReference>
<dbReference type="InterPro" id="IPR026564">
    <property type="entry name" value="Transcrip_reg_TACO1-like_dom3"/>
</dbReference>
<name>F8IFQ8_ALIAT</name>
<dbReference type="NCBIfam" id="NF001030">
    <property type="entry name" value="PRK00110.1"/>
    <property type="match status" value="1"/>
</dbReference>
<dbReference type="FunFam" id="1.10.10.200:FF:000002">
    <property type="entry name" value="Probable transcriptional regulatory protein CLM62_37755"/>
    <property type="match status" value="1"/>
</dbReference>
<keyword evidence="3 6" id="KW-0805">Transcription regulation</keyword>
<feature type="domain" description="TACO1/YebC-like second and third" evidence="7">
    <location>
        <begin position="84"/>
        <end position="239"/>
    </location>
</feature>
<dbReference type="Pfam" id="PF20772">
    <property type="entry name" value="TACO1_YebC_N"/>
    <property type="match status" value="1"/>
</dbReference>
<evidence type="ECO:0000259" key="8">
    <source>
        <dbReference type="Pfam" id="PF20772"/>
    </source>
</evidence>
<dbReference type="NCBIfam" id="TIGR01033">
    <property type="entry name" value="YebC/PmpR family DNA-binding transcriptional regulator"/>
    <property type="match status" value="1"/>
</dbReference>
<evidence type="ECO:0000256" key="1">
    <source>
        <dbReference type="ARBA" id="ARBA00008724"/>
    </source>
</evidence>
<dbReference type="STRING" id="1048834.TC41_2236"/>
<gene>
    <name evidence="9" type="ordered locus">TC41_2236</name>
</gene>
<proteinExistence type="inferred from homology"/>
<dbReference type="GO" id="GO:0006355">
    <property type="term" value="P:regulation of DNA-templated transcription"/>
    <property type="evidence" value="ECO:0007669"/>
    <property type="project" value="UniProtKB-UniRule"/>
</dbReference>